<accession>A0AAQ3MIE5</accession>
<dbReference type="AlphaFoldDB" id="A0AAQ3MIE5"/>
<gene>
    <name evidence="2" type="ORF">V8G54_037035</name>
</gene>
<evidence type="ECO:0000313" key="2">
    <source>
        <dbReference type="EMBL" id="WVY91521.1"/>
    </source>
</evidence>
<evidence type="ECO:0000313" key="3">
    <source>
        <dbReference type="Proteomes" id="UP001374535"/>
    </source>
</evidence>
<proteinExistence type="predicted"/>
<name>A0AAQ3MIE5_VIGMU</name>
<organism evidence="2 3">
    <name type="scientific">Vigna mungo</name>
    <name type="common">Black gram</name>
    <name type="synonym">Phaseolus mungo</name>
    <dbReference type="NCBI Taxonomy" id="3915"/>
    <lineage>
        <taxon>Eukaryota</taxon>
        <taxon>Viridiplantae</taxon>
        <taxon>Streptophyta</taxon>
        <taxon>Embryophyta</taxon>
        <taxon>Tracheophyta</taxon>
        <taxon>Spermatophyta</taxon>
        <taxon>Magnoliopsida</taxon>
        <taxon>eudicotyledons</taxon>
        <taxon>Gunneridae</taxon>
        <taxon>Pentapetalae</taxon>
        <taxon>rosids</taxon>
        <taxon>fabids</taxon>
        <taxon>Fabales</taxon>
        <taxon>Fabaceae</taxon>
        <taxon>Papilionoideae</taxon>
        <taxon>50 kb inversion clade</taxon>
        <taxon>NPAAA clade</taxon>
        <taxon>indigoferoid/millettioid clade</taxon>
        <taxon>Phaseoleae</taxon>
        <taxon>Vigna</taxon>
    </lineage>
</organism>
<dbReference type="EMBL" id="CP144690">
    <property type="protein sequence ID" value="WVY91521.1"/>
    <property type="molecule type" value="Genomic_DNA"/>
</dbReference>
<keyword evidence="3" id="KW-1185">Reference proteome</keyword>
<feature type="region of interest" description="Disordered" evidence="1">
    <location>
        <begin position="1"/>
        <end position="22"/>
    </location>
</feature>
<dbReference type="Proteomes" id="UP001374535">
    <property type="component" value="Chromosome 11"/>
</dbReference>
<reference evidence="2 3" key="1">
    <citation type="journal article" date="2023" name="Life. Sci Alliance">
        <title>Evolutionary insights into 3D genome organization and epigenetic landscape of Vigna mungo.</title>
        <authorList>
            <person name="Junaid A."/>
            <person name="Singh B."/>
            <person name="Bhatia S."/>
        </authorList>
    </citation>
    <scope>NUCLEOTIDE SEQUENCE [LARGE SCALE GENOMIC DNA]</scope>
    <source>
        <strain evidence="2">Urdbean</strain>
    </source>
</reference>
<protein>
    <submittedName>
        <fullName evidence="2">Uncharacterized protein</fullName>
    </submittedName>
</protein>
<sequence>MVEKEKMVRGIKKKQRRRSVEPHHHITVTTLHHSSDIPAPFHHLQSHRISSHTTDNPFLSITPLQPFSETRNHPVAFPFLAPFSSSRTDPLLTSILLHSPPTLFTHSRLPPRTHDPQPFIGKKPPRTKTVILTLATTIRPPFIPHSGAHYLKKKKQNRE</sequence>
<evidence type="ECO:0000256" key="1">
    <source>
        <dbReference type="SAM" id="MobiDB-lite"/>
    </source>
</evidence>